<feature type="transmembrane region" description="Helical" evidence="1">
    <location>
        <begin position="368"/>
        <end position="388"/>
    </location>
</feature>
<name>A0A067CSP9_SAPPC</name>
<evidence type="ECO:0000256" key="1">
    <source>
        <dbReference type="SAM" id="Phobius"/>
    </source>
</evidence>
<dbReference type="OMA" id="GYASCEL"/>
<organism evidence="2 3">
    <name type="scientific">Saprolegnia parasitica (strain CBS 223.65)</name>
    <dbReference type="NCBI Taxonomy" id="695850"/>
    <lineage>
        <taxon>Eukaryota</taxon>
        <taxon>Sar</taxon>
        <taxon>Stramenopiles</taxon>
        <taxon>Oomycota</taxon>
        <taxon>Saprolegniomycetes</taxon>
        <taxon>Saprolegniales</taxon>
        <taxon>Saprolegniaceae</taxon>
        <taxon>Saprolegnia</taxon>
    </lineage>
</organism>
<keyword evidence="3" id="KW-1185">Reference proteome</keyword>
<evidence type="ECO:0000313" key="2">
    <source>
        <dbReference type="EMBL" id="KDO33553.1"/>
    </source>
</evidence>
<dbReference type="RefSeq" id="XP_012195613.1">
    <property type="nucleotide sequence ID" value="XM_012340223.1"/>
</dbReference>
<dbReference type="AlphaFoldDB" id="A0A067CSP9"/>
<dbReference type="Proteomes" id="UP000030745">
    <property type="component" value="Unassembled WGS sequence"/>
</dbReference>
<dbReference type="EMBL" id="KK583192">
    <property type="protein sequence ID" value="KDO33553.1"/>
    <property type="molecule type" value="Genomic_DNA"/>
</dbReference>
<feature type="transmembrane region" description="Helical" evidence="1">
    <location>
        <begin position="408"/>
        <end position="425"/>
    </location>
</feature>
<keyword evidence="1" id="KW-0472">Membrane</keyword>
<feature type="transmembrane region" description="Helical" evidence="1">
    <location>
        <begin position="497"/>
        <end position="519"/>
    </location>
</feature>
<dbReference type="VEuPathDB" id="FungiDB:SPRG_19187"/>
<sequence length="685" mass="76547">MPGRRTSNNVLVQSKSQMYAAHPGAGQGHTLYAKVSAHIQQVWIFGAYVLGIIVVVLVCIDALFNNWAINNFVGNGYTYLTAVATITSSSQLASLYAFPKGWSLRDVSNIGAWNMNYTLANLVTPSNPNIYLLDAGTFIMDAKFATFCTIFKKTYPVDLANGNPQLGVVQDAITFLRGNAFTIAFTDESTANLANGSMGHRQLGALGYTPTRQQTDMRLTEPIPVKNVSTPQVLNVSFYRYQPKCFCTGCVPIASFGYASCELTMVYNTTAKTLKITNTTHVEGATWSNGLMLQQSVFSLFSNYLKCIALLFALGGYIASRRTIQWQDADVHSIQSVLRGLVKTVLPEKYPYVSNALRFDMFCYNSDIFVLLYTAGVIFDMGHGIMFIREVNWFNQLNADPWMSIQTFALSTRLLWLNCAFLKALKVLVNLVSSASYCGESKLMGLCNFTSVTSLYLSAVLLFYVPAFIEYNNSTRQDLTMAVQKLDGVFINFYSSFYIRVSGAIAGGLILNILLVVGLDQLLNRSFWKLMATNSLARQAMYNSTSILMDYITDIDPPMLQRSMAIMRCKARRLCTLQWFFMSHLTTFGLPEKELRNKRQNVPQHNATINSTTLVSPSNTADGHDRLQSVNDRFASAIEKPNTEDRHLVVQDKAHHIHLLDADLHDVKTLMFNIKILKNTDVSIY</sequence>
<reference evidence="2 3" key="1">
    <citation type="journal article" date="2013" name="PLoS Genet.">
        <title>Distinctive expansion of potential virulence genes in the genome of the oomycete fish pathogen Saprolegnia parasitica.</title>
        <authorList>
            <person name="Jiang R.H."/>
            <person name="de Bruijn I."/>
            <person name="Haas B.J."/>
            <person name="Belmonte R."/>
            <person name="Lobach L."/>
            <person name="Christie J."/>
            <person name="van den Ackerveken G."/>
            <person name="Bottin A."/>
            <person name="Bulone V."/>
            <person name="Diaz-Moreno S.M."/>
            <person name="Dumas B."/>
            <person name="Fan L."/>
            <person name="Gaulin E."/>
            <person name="Govers F."/>
            <person name="Grenville-Briggs L.J."/>
            <person name="Horner N.R."/>
            <person name="Levin J.Z."/>
            <person name="Mammella M."/>
            <person name="Meijer H.J."/>
            <person name="Morris P."/>
            <person name="Nusbaum C."/>
            <person name="Oome S."/>
            <person name="Phillips A.J."/>
            <person name="van Rooyen D."/>
            <person name="Rzeszutek E."/>
            <person name="Saraiva M."/>
            <person name="Secombes C.J."/>
            <person name="Seidl M.F."/>
            <person name="Snel B."/>
            <person name="Stassen J.H."/>
            <person name="Sykes S."/>
            <person name="Tripathy S."/>
            <person name="van den Berg H."/>
            <person name="Vega-Arreguin J.C."/>
            <person name="Wawra S."/>
            <person name="Young S.K."/>
            <person name="Zeng Q."/>
            <person name="Dieguez-Uribeondo J."/>
            <person name="Russ C."/>
            <person name="Tyler B.M."/>
            <person name="van West P."/>
        </authorList>
    </citation>
    <scope>NUCLEOTIDE SEQUENCE [LARGE SCALE GENOMIC DNA]</scope>
    <source>
        <strain evidence="2 3">CBS 223.65</strain>
    </source>
</reference>
<dbReference type="GeneID" id="24140614"/>
<accession>A0A067CSP9</accession>
<dbReference type="OrthoDB" id="78798at2759"/>
<feature type="transmembrane region" description="Helical" evidence="1">
    <location>
        <begin position="42"/>
        <end position="64"/>
    </location>
</feature>
<gene>
    <name evidence="2" type="ORF">SPRG_19187</name>
</gene>
<evidence type="ECO:0000313" key="3">
    <source>
        <dbReference type="Proteomes" id="UP000030745"/>
    </source>
</evidence>
<feature type="transmembrane region" description="Helical" evidence="1">
    <location>
        <begin position="76"/>
        <end position="98"/>
    </location>
</feature>
<proteinExistence type="predicted"/>
<keyword evidence="1" id="KW-1133">Transmembrane helix</keyword>
<feature type="transmembrane region" description="Helical" evidence="1">
    <location>
        <begin position="446"/>
        <end position="469"/>
    </location>
</feature>
<keyword evidence="1" id="KW-0812">Transmembrane</keyword>
<dbReference type="KEGG" id="spar:SPRG_19187"/>
<protein>
    <submittedName>
        <fullName evidence="2">Uncharacterized protein</fullName>
    </submittedName>
</protein>